<comment type="caution">
    <text evidence="2">The sequence shown here is derived from an EMBL/GenBank/DDBJ whole genome shotgun (WGS) entry which is preliminary data.</text>
</comment>
<evidence type="ECO:0000256" key="1">
    <source>
        <dbReference type="SAM" id="MobiDB-lite"/>
    </source>
</evidence>
<evidence type="ECO:0000313" key="3">
    <source>
        <dbReference type="Proteomes" id="UP000054937"/>
    </source>
</evidence>
<protein>
    <submittedName>
        <fullName evidence="2">Uncharacterized protein</fullName>
    </submittedName>
</protein>
<dbReference type="Proteomes" id="UP000054937">
    <property type="component" value="Unassembled WGS sequence"/>
</dbReference>
<organism evidence="2 3">
    <name type="scientific">Pseudocohnilembus persalinus</name>
    <name type="common">Ciliate</name>
    <dbReference type="NCBI Taxonomy" id="266149"/>
    <lineage>
        <taxon>Eukaryota</taxon>
        <taxon>Sar</taxon>
        <taxon>Alveolata</taxon>
        <taxon>Ciliophora</taxon>
        <taxon>Intramacronucleata</taxon>
        <taxon>Oligohymenophorea</taxon>
        <taxon>Scuticociliatia</taxon>
        <taxon>Philasterida</taxon>
        <taxon>Pseudocohnilembidae</taxon>
        <taxon>Pseudocohnilembus</taxon>
    </lineage>
</organism>
<dbReference type="EMBL" id="LDAU01000019">
    <property type="protein sequence ID" value="KRX10826.1"/>
    <property type="molecule type" value="Genomic_DNA"/>
</dbReference>
<keyword evidence="3" id="KW-1185">Reference proteome</keyword>
<evidence type="ECO:0000313" key="2">
    <source>
        <dbReference type="EMBL" id="KRX10826.1"/>
    </source>
</evidence>
<reference evidence="2 3" key="1">
    <citation type="journal article" date="2015" name="Sci. Rep.">
        <title>Genome of the facultative scuticociliatosis pathogen Pseudocohnilembus persalinus provides insight into its virulence through horizontal gene transfer.</title>
        <authorList>
            <person name="Xiong J."/>
            <person name="Wang G."/>
            <person name="Cheng J."/>
            <person name="Tian M."/>
            <person name="Pan X."/>
            <person name="Warren A."/>
            <person name="Jiang C."/>
            <person name="Yuan D."/>
            <person name="Miao W."/>
        </authorList>
    </citation>
    <scope>NUCLEOTIDE SEQUENCE [LARGE SCALE GENOMIC DNA]</scope>
    <source>
        <strain evidence="2">36N120E</strain>
    </source>
</reference>
<proteinExistence type="predicted"/>
<feature type="compositionally biased region" description="Low complexity" evidence="1">
    <location>
        <begin position="385"/>
        <end position="396"/>
    </location>
</feature>
<gene>
    <name evidence="2" type="ORF">PPERSA_00996</name>
</gene>
<name>A0A0V0R949_PSEPJ</name>
<dbReference type="InParanoid" id="A0A0V0R949"/>
<feature type="region of interest" description="Disordered" evidence="1">
    <location>
        <begin position="382"/>
        <end position="417"/>
    </location>
</feature>
<sequence length="501" mass="59615">MKRDQSLYFSYLKLNSQDYQEIYTTDDTSQQQIIQCLESQQETNVSENIKQKDKSVLNSNNISNDIIYPTNFSLSQKNRQKNSLQTQPKSVDKNYLKYNDINLSQNNDKIEEIQFQNFFSLTAKNETNNQKEHENIKIIKNNNNDDDEIDNQQPYFSAKEKDIKQKAQIHINNSNNENNQRLKKILERYQVKPNLKLLKRKKDYFNALNIYDQNQSFKQKNEKVQNLKQKGFQKRHSMFLDLQQNQYIQKNNSVSDDSLNQNLQESIIYQKQTPSIIQFLQNASMNRIKSEPSSPLKNRFFNKQAYHLQQQTVQTEQQIDLKKYKGNKFDYIQNNIINLKTNDSQENQNIQQKQKTSLKQMFMHYSHSQNQSPKKNVYVSFKNAQQQQQQQQIQQQSSKNNINTTKNEDLQDEDDDYQDNFSINLKSKQKNIILNNKLLDSQQQKVNMGNKIDQNYYLNKNILNNGQNKFSFQQNKYSTSNMFFRPRINCNIKQISFNGQK</sequence>
<accession>A0A0V0R949</accession>
<dbReference type="AlphaFoldDB" id="A0A0V0R949"/>